<dbReference type="InterPro" id="IPR037401">
    <property type="entry name" value="SnoaL-like"/>
</dbReference>
<dbReference type="RefSeq" id="WP_188072935.1">
    <property type="nucleotide sequence ID" value="NZ_BSPS01000130.1"/>
</dbReference>
<accession>A0A7W6FR77</accession>
<protein>
    <submittedName>
        <fullName evidence="2">Steroid delta-isomerase-like uncharacterized protein</fullName>
    </submittedName>
</protein>
<evidence type="ECO:0000259" key="1">
    <source>
        <dbReference type="Pfam" id="PF12680"/>
    </source>
</evidence>
<dbReference type="InterPro" id="IPR011721">
    <property type="entry name" value="CHP02096"/>
</dbReference>
<dbReference type="NCBIfam" id="TIGR02096">
    <property type="entry name" value="ketosteroid isomerase-related protein"/>
    <property type="match status" value="1"/>
</dbReference>
<dbReference type="EMBL" id="JACIDT010000012">
    <property type="protein sequence ID" value="MBB3927432.1"/>
    <property type="molecule type" value="Genomic_DNA"/>
</dbReference>
<dbReference type="SUPFAM" id="SSF54427">
    <property type="entry name" value="NTF2-like"/>
    <property type="match status" value="1"/>
</dbReference>
<keyword evidence="3" id="KW-1185">Reference proteome</keyword>
<feature type="domain" description="SnoaL-like" evidence="1">
    <location>
        <begin position="13"/>
        <end position="123"/>
    </location>
</feature>
<dbReference type="Gene3D" id="3.10.450.50">
    <property type="match status" value="1"/>
</dbReference>
<comment type="caution">
    <text evidence="2">The sequence shown here is derived from an EMBL/GenBank/DDBJ whole genome shotgun (WGS) entry which is preliminary data.</text>
</comment>
<organism evidence="2 3">
    <name type="scientific">Sphingobium jiangsuense</name>
    <dbReference type="NCBI Taxonomy" id="870476"/>
    <lineage>
        <taxon>Bacteria</taxon>
        <taxon>Pseudomonadati</taxon>
        <taxon>Pseudomonadota</taxon>
        <taxon>Alphaproteobacteria</taxon>
        <taxon>Sphingomonadales</taxon>
        <taxon>Sphingomonadaceae</taxon>
        <taxon>Sphingobium</taxon>
    </lineage>
</organism>
<reference evidence="2 3" key="1">
    <citation type="submission" date="2020-08" db="EMBL/GenBank/DDBJ databases">
        <title>Genomic Encyclopedia of Type Strains, Phase IV (KMG-IV): sequencing the most valuable type-strain genomes for metagenomic binning, comparative biology and taxonomic classification.</title>
        <authorList>
            <person name="Goeker M."/>
        </authorList>
    </citation>
    <scope>NUCLEOTIDE SEQUENCE [LARGE SCALE GENOMIC DNA]</scope>
    <source>
        <strain evidence="2 3">DSM 26189</strain>
    </source>
</reference>
<dbReference type="GO" id="GO:0016853">
    <property type="term" value="F:isomerase activity"/>
    <property type="evidence" value="ECO:0007669"/>
    <property type="project" value="UniProtKB-KW"/>
</dbReference>
<sequence>MPNPYEDSLALADRYYAAFNAGDVETMLGCLSEDIAHDINQGGRETGKPAFRAFMARMDEAYSEQLRDIVLMANPDGTRVAAEFTVHGVYKRADEGLPPAHGQSYVLPAGAFLEVKDGRIARVSTYYNLADWIAQVS</sequence>
<dbReference type="Proteomes" id="UP000571950">
    <property type="component" value="Unassembled WGS sequence"/>
</dbReference>
<dbReference type="InterPro" id="IPR032710">
    <property type="entry name" value="NTF2-like_dom_sf"/>
</dbReference>
<gene>
    <name evidence="2" type="ORF">GGR43_003163</name>
</gene>
<dbReference type="Pfam" id="PF12680">
    <property type="entry name" value="SnoaL_2"/>
    <property type="match status" value="1"/>
</dbReference>
<evidence type="ECO:0000313" key="2">
    <source>
        <dbReference type="EMBL" id="MBB3927432.1"/>
    </source>
</evidence>
<evidence type="ECO:0000313" key="3">
    <source>
        <dbReference type="Proteomes" id="UP000571950"/>
    </source>
</evidence>
<dbReference type="AlphaFoldDB" id="A0A7W6FR77"/>
<keyword evidence="2" id="KW-0413">Isomerase</keyword>
<name>A0A7W6FR77_9SPHN</name>
<proteinExistence type="predicted"/>